<dbReference type="InterPro" id="IPR036890">
    <property type="entry name" value="HATPase_C_sf"/>
</dbReference>
<comment type="catalytic activity">
    <reaction evidence="1">
        <text>ATP + protein L-histidine = ADP + protein N-phospho-L-histidine.</text>
        <dbReference type="EC" id="2.7.13.3"/>
    </reaction>
</comment>
<protein>
    <recommendedName>
        <fullName evidence="2">histidine kinase</fullName>
        <ecNumber evidence="2">2.7.13.3</ecNumber>
    </recommendedName>
</protein>
<dbReference type="Pfam" id="PF02518">
    <property type="entry name" value="HATPase_c"/>
    <property type="match status" value="1"/>
</dbReference>
<evidence type="ECO:0000313" key="11">
    <source>
        <dbReference type="Proteomes" id="UP001432360"/>
    </source>
</evidence>
<dbReference type="GO" id="GO:0005524">
    <property type="term" value="F:ATP binding"/>
    <property type="evidence" value="ECO:0007669"/>
    <property type="project" value="UniProtKB-KW"/>
</dbReference>
<evidence type="ECO:0000259" key="9">
    <source>
        <dbReference type="SMART" id="SM00387"/>
    </source>
</evidence>
<dbReference type="InterPro" id="IPR050482">
    <property type="entry name" value="Sensor_HK_TwoCompSys"/>
</dbReference>
<dbReference type="InterPro" id="IPR003594">
    <property type="entry name" value="HATPase_dom"/>
</dbReference>
<dbReference type="SMART" id="SM00387">
    <property type="entry name" value="HATPase_c"/>
    <property type="match status" value="1"/>
</dbReference>
<evidence type="ECO:0000256" key="2">
    <source>
        <dbReference type="ARBA" id="ARBA00012438"/>
    </source>
</evidence>
<dbReference type="PANTHER" id="PTHR24421:SF10">
    <property type="entry name" value="NITRATE_NITRITE SENSOR PROTEIN NARQ"/>
    <property type="match status" value="1"/>
</dbReference>
<evidence type="ECO:0000256" key="4">
    <source>
        <dbReference type="ARBA" id="ARBA00022679"/>
    </source>
</evidence>
<evidence type="ECO:0000256" key="5">
    <source>
        <dbReference type="ARBA" id="ARBA00022741"/>
    </source>
</evidence>
<dbReference type="CDD" id="cd16917">
    <property type="entry name" value="HATPase_UhpB-NarQ-NarX-like"/>
    <property type="match status" value="1"/>
</dbReference>
<dbReference type="Pfam" id="PF07730">
    <property type="entry name" value="HisKA_3"/>
    <property type="match status" value="1"/>
</dbReference>
<evidence type="ECO:0000313" key="10">
    <source>
        <dbReference type="EMBL" id="WVT07172.1"/>
    </source>
</evidence>
<dbReference type="PANTHER" id="PTHR24421">
    <property type="entry name" value="NITRATE/NITRITE SENSOR PROTEIN NARX-RELATED"/>
    <property type="match status" value="1"/>
</dbReference>
<keyword evidence="8" id="KW-0902">Two-component regulatory system</keyword>
<keyword evidence="4" id="KW-0808">Transferase</keyword>
<keyword evidence="3" id="KW-0597">Phosphoprotein</keyword>
<evidence type="ECO:0000256" key="7">
    <source>
        <dbReference type="ARBA" id="ARBA00022840"/>
    </source>
</evidence>
<dbReference type="SUPFAM" id="SSF55874">
    <property type="entry name" value="ATPase domain of HSP90 chaperone/DNA topoisomerase II/histidine kinase"/>
    <property type="match status" value="1"/>
</dbReference>
<name>A0ABZ2BI68_9HYPH</name>
<organism evidence="10 11">
    <name type="scientific">Sinorhizobium chiapasense</name>
    <dbReference type="NCBI Taxonomy" id="501572"/>
    <lineage>
        <taxon>Bacteria</taxon>
        <taxon>Pseudomonadati</taxon>
        <taxon>Pseudomonadota</taxon>
        <taxon>Alphaproteobacteria</taxon>
        <taxon>Hyphomicrobiales</taxon>
        <taxon>Rhizobiaceae</taxon>
        <taxon>Sinorhizobium/Ensifer group</taxon>
        <taxon>Sinorhizobium</taxon>
    </lineage>
</organism>
<accession>A0ABZ2BI68</accession>
<gene>
    <name evidence="10" type="ORF">RB548_30950</name>
</gene>
<evidence type="ECO:0000256" key="3">
    <source>
        <dbReference type="ARBA" id="ARBA00022553"/>
    </source>
</evidence>
<reference evidence="10" key="1">
    <citation type="submission" date="2023-08" db="EMBL/GenBank/DDBJ databases">
        <title>Complete genome sequence of Sinorhizobium chiapanecum ITTG S70 isolated from Acaciella angustissima nodules in Chiapas-Mexico.</title>
        <authorList>
            <person name="Rincon-Rosales R."/>
            <person name="Rogel M.A."/>
            <person name="Rincon-Medina C.I."/>
            <person name="Guerrero G."/>
            <person name="Manzano-Gomez L.A."/>
            <person name="Lopez-Lopez A."/>
            <person name="Rincon Molina F.A."/>
            <person name="Martinez-Romero E."/>
        </authorList>
    </citation>
    <scope>NUCLEOTIDE SEQUENCE</scope>
    <source>
        <strain evidence="10">ITTG S70</strain>
        <plasmid evidence="10">pSchITTGS70d</plasmid>
    </source>
</reference>
<proteinExistence type="predicted"/>
<evidence type="ECO:0000256" key="6">
    <source>
        <dbReference type="ARBA" id="ARBA00022777"/>
    </source>
</evidence>
<keyword evidence="5" id="KW-0547">Nucleotide-binding</keyword>
<evidence type="ECO:0000256" key="1">
    <source>
        <dbReference type="ARBA" id="ARBA00000085"/>
    </source>
</evidence>
<keyword evidence="6" id="KW-0418">Kinase</keyword>
<dbReference type="Proteomes" id="UP001432360">
    <property type="component" value="Plasmid pSchITTGS70d"/>
</dbReference>
<keyword evidence="11" id="KW-1185">Reference proteome</keyword>
<dbReference type="EC" id="2.7.13.3" evidence="2"/>
<feature type="domain" description="Histidine kinase/HSP90-like ATPase" evidence="9">
    <location>
        <begin position="157"/>
        <end position="256"/>
    </location>
</feature>
<dbReference type="EMBL" id="CP133152">
    <property type="protein sequence ID" value="WVT07172.1"/>
    <property type="molecule type" value="Genomic_DNA"/>
</dbReference>
<evidence type="ECO:0000256" key="8">
    <source>
        <dbReference type="ARBA" id="ARBA00023012"/>
    </source>
</evidence>
<dbReference type="RefSeq" id="WP_331376191.1">
    <property type="nucleotide sequence ID" value="NZ_CP133152.1"/>
</dbReference>
<dbReference type="InterPro" id="IPR011712">
    <property type="entry name" value="Sig_transdc_His_kin_sub3_dim/P"/>
</dbReference>
<keyword evidence="7 10" id="KW-0067">ATP-binding</keyword>
<dbReference type="Gene3D" id="3.30.565.10">
    <property type="entry name" value="Histidine kinase-like ATPase, C-terminal domain"/>
    <property type="match status" value="1"/>
</dbReference>
<sequence>MTKSQDSFFCTARTLRTTTPRQQTIAPPTEATTYRTNNRDQLKIAAAHTVAEERKRLARDIHDLSGQHIVSALFRLAALEARVRDEVALAYCSDLREILKRLSLELEKVTSEPKSDSVHMRDVVASVSDLIAEWEDRIGTAARFLENTGGDLCVGGAEAEAVFRLVQEALTNVAKHAVTASLVTVRLEHERNCLVVSVEDDGVGLGRWPGSFDKNRRGHSGVAGMRDRVARLGGTLTVESRAVRGTRLVATIPTGPSRAPLHDGELV</sequence>
<keyword evidence="10" id="KW-0614">Plasmid</keyword>
<geneLocation type="plasmid" evidence="10 11">
    <name>pSchITTGS70d</name>
</geneLocation>
<dbReference type="Gene3D" id="1.20.5.1930">
    <property type="match status" value="1"/>
</dbReference>